<accession>A0A9P3DGN0</accession>
<sequence>MAGERWAIALGELNQTKPVKQNREGSENLARMGKNLLTGIGLIKKSRQWDEKEINTSDRVNI</sequence>
<dbReference type="Proteomes" id="UP000236321">
    <property type="component" value="Unassembled WGS sequence"/>
</dbReference>
<evidence type="ECO:0000313" key="1">
    <source>
        <dbReference type="EMBL" id="GBD54399.1"/>
    </source>
</evidence>
<name>A0A9P3DGN0_MICAE</name>
<protein>
    <submittedName>
        <fullName evidence="1">Uncharacterized protein</fullName>
    </submittedName>
</protein>
<proteinExistence type="predicted"/>
<organism evidence="1 2">
    <name type="scientific">Microcystis aeruginosa NIES-298</name>
    <dbReference type="NCBI Taxonomy" id="449468"/>
    <lineage>
        <taxon>Bacteria</taxon>
        <taxon>Bacillati</taxon>
        <taxon>Cyanobacteriota</taxon>
        <taxon>Cyanophyceae</taxon>
        <taxon>Oscillatoriophycideae</taxon>
        <taxon>Chroococcales</taxon>
        <taxon>Microcystaceae</taxon>
        <taxon>Microcystis</taxon>
    </lineage>
</organism>
<dbReference type="EMBL" id="BEYQ01000012">
    <property type="protein sequence ID" value="GBD54399.1"/>
    <property type="molecule type" value="Genomic_DNA"/>
</dbReference>
<comment type="caution">
    <text evidence="1">The sequence shown here is derived from an EMBL/GenBank/DDBJ whole genome shotgun (WGS) entry which is preliminary data.</text>
</comment>
<reference evidence="2" key="1">
    <citation type="submission" date="2017-12" db="EMBL/GenBank/DDBJ databases">
        <title>Improved Draft Genome Sequence of Microcystis aeruginosa NIES-298, a Microcystin-Producing Cyanobacterium from Lake Kasumigaura, Japan.</title>
        <authorList>
            <person name="Yamaguchi H."/>
            <person name="Suzuki S."/>
            <person name="Kawachi M."/>
        </authorList>
    </citation>
    <scope>NUCLEOTIDE SEQUENCE [LARGE SCALE GENOMIC DNA]</scope>
    <source>
        <strain evidence="2">NIES-298</strain>
    </source>
</reference>
<gene>
    <name evidence="1" type="ORF">BGM30_34920</name>
</gene>
<evidence type="ECO:0000313" key="2">
    <source>
        <dbReference type="Proteomes" id="UP000236321"/>
    </source>
</evidence>
<dbReference type="AlphaFoldDB" id="A0A9P3DGN0"/>